<dbReference type="GO" id="GO:0019243">
    <property type="term" value="P:methylglyoxal catabolic process to D-lactate via S-lactoyl-glutathione"/>
    <property type="evidence" value="ECO:0007669"/>
    <property type="project" value="UniProtKB-UniRule"/>
</dbReference>
<comment type="similarity">
    <text evidence="3 7">Belongs to the metallo-beta-lactamase superfamily. Glyoxalase II family.</text>
</comment>
<name>A0A1A8TCY6_9GAMM</name>
<evidence type="ECO:0000313" key="9">
    <source>
        <dbReference type="EMBL" id="SBS30631.1"/>
    </source>
</evidence>
<dbReference type="PANTHER" id="PTHR43705:SF1">
    <property type="entry name" value="HYDROXYACYLGLUTATHIONE HYDROLASE GLOB"/>
    <property type="match status" value="1"/>
</dbReference>
<dbReference type="CDD" id="cd07723">
    <property type="entry name" value="hydroxyacylglutathione_hydrolase_MBL-fold"/>
    <property type="match status" value="1"/>
</dbReference>
<evidence type="ECO:0000256" key="3">
    <source>
        <dbReference type="ARBA" id="ARBA00006759"/>
    </source>
</evidence>
<reference evidence="9 10" key="1">
    <citation type="submission" date="2016-06" db="EMBL/GenBank/DDBJ databases">
        <authorList>
            <person name="Kjaerup R.B."/>
            <person name="Dalgaard T.S."/>
            <person name="Juul-Madsen H.R."/>
        </authorList>
    </citation>
    <scope>NUCLEOTIDE SEQUENCE [LARGE SCALE GENOMIC DNA]</scope>
    <source>
        <strain evidence="9 10">CECT 8886</strain>
    </source>
</reference>
<dbReference type="InterPro" id="IPR050110">
    <property type="entry name" value="Glyoxalase_II_hydrolase"/>
</dbReference>
<keyword evidence="4 7" id="KW-0479">Metal-binding</keyword>
<dbReference type="Gene3D" id="3.60.15.10">
    <property type="entry name" value="Ribonuclease Z/Hydroxyacylglutathione hydrolase-like"/>
    <property type="match status" value="1"/>
</dbReference>
<evidence type="ECO:0000313" key="10">
    <source>
        <dbReference type="Proteomes" id="UP000092544"/>
    </source>
</evidence>
<dbReference type="NCBIfam" id="TIGR03413">
    <property type="entry name" value="GSH_gloB"/>
    <property type="match status" value="1"/>
</dbReference>
<evidence type="ECO:0000259" key="8">
    <source>
        <dbReference type="SMART" id="SM00849"/>
    </source>
</evidence>
<comment type="catalytic activity">
    <reaction evidence="1 7">
        <text>an S-(2-hydroxyacyl)glutathione + H2O = a 2-hydroxy carboxylate + glutathione + H(+)</text>
        <dbReference type="Rhea" id="RHEA:21864"/>
        <dbReference type="ChEBI" id="CHEBI:15377"/>
        <dbReference type="ChEBI" id="CHEBI:15378"/>
        <dbReference type="ChEBI" id="CHEBI:57925"/>
        <dbReference type="ChEBI" id="CHEBI:58896"/>
        <dbReference type="ChEBI" id="CHEBI:71261"/>
        <dbReference type="EC" id="3.1.2.6"/>
    </reaction>
</comment>
<evidence type="ECO:0000256" key="4">
    <source>
        <dbReference type="ARBA" id="ARBA00022723"/>
    </source>
</evidence>
<comment type="pathway">
    <text evidence="2 7">Secondary metabolite metabolism; methylglyoxal degradation; (R)-lactate from methylglyoxal: step 2/2.</text>
</comment>
<protein>
    <recommendedName>
        <fullName evidence="7">Hydroxyacylglutathione hydrolase</fullName>
        <ecNumber evidence="7">3.1.2.6</ecNumber>
    </recommendedName>
    <alternativeName>
        <fullName evidence="7">Glyoxalase II</fullName>
        <shortName evidence="7">Glx II</shortName>
    </alternativeName>
</protein>
<feature type="binding site" evidence="7">
    <location>
        <position position="58"/>
    </location>
    <ligand>
        <name>Zn(2+)</name>
        <dbReference type="ChEBI" id="CHEBI:29105"/>
        <label>2</label>
    </ligand>
</feature>
<comment type="cofactor">
    <cofactor evidence="7">
        <name>Zn(2+)</name>
        <dbReference type="ChEBI" id="CHEBI:29105"/>
    </cofactor>
    <text evidence="7">Binds 2 Zn(2+) ions per subunit.</text>
</comment>
<keyword evidence="10" id="KW-1185">Reference proteome</keyword>
<evidence type="ECO:0000256" key="1">
    <source>
        <dbReference type="ARBA" id="ARBA00001623"/>
    </source>
</evidence>
<comment type="subunit">
    <text evidence="7">Monomer.</text>
</comment>
<dbReference type="RefSeq" id="WP_067015416.1">
    <property type="nucleotide sequence ID" value="NZ_FLOB01000003.1"/>
</dbReference>
<evidence type="ECO:0000256" key="6">
    <source>
        <dbReference type="ARBA" id="ARBA00022833"/>
    </source>
</evidence>
<organism evidence="9 10">
    <name type="scientific">Marinomonas spartinae</name>
    <dbReference type="NCBI Taxonomy" id="1792290"/>
    <lineage>
        <taxon>Bacteria</taxon>
        <taxon>Pseudomonadati</taxon>
        <taxon>Pseudomonadota</taxon>
        <taxon>Gammaproteobacteria</taxon>
        <taxon>Oceanospirillales</taxon>
        <taxon>Oceanospirillaceae</taxon>
        <taxon>Marinomonas</taxon>
    </lineage>
</organism>
<proteinExistence type="inferred from homology"/>
<keyword evidence="6 7" id="KW-0862">Zinc</keyword>
<dbReference type="SUPFAM" id="SSF56281">
    <property type="entry name" value="Metallo-hydrolase/oxidoreductase"/>
    <property type="match status" value="1"/>
</dbReference>
<feature type="binding site" evidence="7">
    <location>
        <position position="56"/>
    </location>
    <ligand>
        <name>Zn(2+)</name>
        <dbReference type="ChEBI" id="CHEBI:29105"/>
        <label>1</label>
    </ligand>
</feature>
<feature type="domain" description="Metallo-beta-lactamase" evidence="8">
    <location>
        <begin position="11"/>
        <end position="167"/>
    </location>
</feature>
<dbReference type="InterPro" id="IPR001279">
    <property type="entry name" value="Metallo-B-lactamas"/>
</dbReference>
<dbReference type="PIRSF" id="PIRSF005457">
    <property type="entry name" value="Glx"/>
    <property type="match status" value="1"/>
</dbReference>
<evidence type="ECO:0000256" key="2">
    <source>
        <dbReference type="ARBA" id="ARBA00004963"/>
    </source>
</evidence>
<dbReference type="GO" id="GO:0046872">
    <property type="term" value="F:metal ion binding"/>
    <property type="evidence" value="ECO:0007669"/>
    <property type="project" value="UniProtKB-KW"/>
</dbReference>
<feature type="binding site" evidence="7">
    <location>
        <position position="129"/>
    </location>
    <ligand>
        <name>Zn(2+)</name>
        <dbReference type="ChEBI" id="CHEBI:29105"/>
        <label>1</label>
    </ligand>
</feature>
<dbReference type="SMART" id="SM00849">
    <property type="entry name" value="Lactamase_B"/>
    <property type="match status" value="1"/>
</dbReference>
<dbReference type="HAMAP" id="MF_01374">
    <property type="entry name" value="Glyoxalase_2"/>
    <property type="match status" value="1"/>
</dbReference>
<keyword evidence="5 7" id="KW-0378">Hydrolase</keyword>
<sequence>MTLIPLHAFSDNYIWIIKEKDSSQVWAVDPGDANVVLRYCQQEALTLCGILITHHHHDHTGGVAELKSHFECDVFGPEHLKQLVTHPVYEGDSVSIFSRQFTVIETPGHTLDHLCYFSSSDTPILLCGDTLFRGGCGRIMEGTPEQMLAAMNKLAKLPDNTLVYCTHEYTLANYRFAEHLDPNNLILQKTKKNCEEKRGNNQVTLPSEMGLEKATNPFLRTDSTHIIERAALQLGEAIAQDPASAFGQVRRAKDTYG</sequence>
<dbReference type="InterPro" id="IPR036866">
    <property type="entry name" value="RibonucZ/Hydroxyglut_hydro"/>
</dbReference>
<gene>
    <name evidence="7 9" type="primary">gloB</name>
    <name evidence="9" type="ORF">MSP8886_01875</name>
</gene>
<dbReference type="AlphaFoldDB" id="A0A1A8TCY6"/>
<feature type="binding site" evidence="7">
    <location>
        <position position="59"/>
    </location>
    <ligand>
        <name>Zn(2+)</name>
        <dbReference type="ChEBI" id="CHEBI:29105"/>
        <label>2</label>
    </ligand>
</feature>
<evidence type="ECO:0000256" key="5">
    <source>
        <dbReference type="ARBA" id="ARBA00022801"/>
    </source>
</evidence>
<dbReference type="UniPathway" id="UPA00619">
    <property type="reaction ID" value="UER00676"/>
</dbReference>
<feature type="binding site" evidence="7">
    <location>
        <position position="54"/>
    </location>
    <ligand>
        <name>Zn(2+)</name>
        <dbReference type="ChEBI" id="CHEBI:29105"/>
        <label>1</label>
    </ligand>
</feature>
<dbReference type="OrthoDB" id="9802248at2"/>
<dbReference type="EMBL" id="FLOB01000003">
    <property type="protein sequence ID" value="SBS30631.1"/>
    <property type="molecule type" value="Genomic_DNA"/>
</dbReference>
<dbReference type="EC" id="3.1.2.6" evidence="7"/>
<dbReference type="Pfam" id="PF16123">
    <property type="entry name" value="HAGH_C"/>
    <property type="match status" value="1"/>
</dbReference>
<dbReference type="Proteomes" id="UP000092544">
    <property type="component" value="Unassembled WGS sequence"/>
</dbReference>
<evidence type="ECO:0000256" key="7">
    <source>
        <dbReference type="HAMAP-Rule" id="MF_01374"/>
    </source>
</evidence>
<feature type="binding site" evidence="7">
    <location>
        <position position="129"/>
    </location>
    <ligand>
        <name>Zn(2+)</name>
        <dbReference type="ChEBI" id="CHEBI:29105"/>
        <label>2</label>
    </ligand>
</feature>
<dbReference type="InterPro" id="IPR032282">
    <property type="entry name" value="HAGH_C"/>
</dbReference>
<comment type="function">
    <text evidence="7">Thiolesterase that catalyzes the hydrolysis of S-D-lactoyl-glutathione to form glutathione and D-lactic acid.</text>
</comment>
<dbReference type="PANTHER" id="PTHR43705">
    <property type="entry name" value="HYDROXYACYLGLUTATHIONE HYDROLASE"/>
    <property type="match status" value="1"/>
</dbReference>
<dbReference type="STRING" id="1792290.MSP8886_01875"/>
<dbReference type="InterPro" id="IPR035680">
    <property type="entry name" value="Clx_II_MBL"/>
</dbReference>
<dbReference type="GO" id="GO:0004416">
    <property type="term" value="F:hydroxyacylglutathione hydrolase activity"/>
    <property type="evidence" value="ECO:0007669"/>
    <property type="project" value="UniProtKB-UniRule"/>
</dbReference>
<accession>A0A1A8TCY6</accession>
<dbReference type="Pfam" id="PF00753">
    <property type="entry name" value="Lactamase_B"/>
    <property type="match status" value="1"/>
</dbReference>
<feature type="binding site" evidence="7">
    <location>
        <position position="109"/>
    </location>
    <ligand>
        <name>Zn(2+)</name>
        <dbReference type="ChEBI" id="CHEBI:29105"/>
        <label>1</label>
    </ligand>
</feature>
<feature type="binding site" evidence="7">
    <location>
        <position position="167"/>
    </location>
    <ligand>
        <name>Zn(2+)</name>
        <dbReference type="ChEBI" id="CHEBI:29105"/>
        <label>2</label>
    </ligand>
</feature>
<dbReference type="InterPro" id="IPR017782">
    <property type="entry name" value="Hydroxyacylglutathione_Hdrlase"/>
</dbReference>